<dbReference type="SUPFAM" id="SSF56784">
    <property type="entry name" value="HAD-like"/>
    <property type="match status" value="1"/>
</dbReference>
<dbReference type="Gene3D" id="1.10.150.240">
    <property type="entry name" value="Putative phosphatase, domain 2"/>
    <property type="match status" value="1"/>
</dbReference>
<dbReference type="PANTHER" id="PTHR46470">
    <property type="entry name" value="N-ACYLNEURAMINATE-9-PHOSPHATASE"/>
    <property type="match status" value="1"/>
</dbReference>
<dbReference type="PRINTS" id="PR00413">
    <property type="entry name" value="HADHALOGNASE"/>
</dbReference>
<dbReference type="InterPro" id="IPR041492">
    <property type="entry name" value="HAD_2"/>
</dbReference>
<name>A0ABR6TMM1_9FIRM</name>
<organism evidence="5 6">
    <name type="scientific">Peptostreptococcus canis</name>
    <dbReference type="NCBI Taxonomy" id="1159213"/>
    <lineage>
        <taxon>Bacteria</taxon>
        <taxon>Bacillati</taxon>
        <taxon>Bacillota</taxon>
        <taxon>Clostridia</taxon>
        <taxon>Peptostreptococcales</taxon>
        <taxon>Peptostreptococcaceae</taxon>
        <taxon>Peptostreptococcus</taxon>
    </lineage>
</organism>
<dbReference type="Pfam" id="PF13419">
    <property type="entry name" value="HAD_2"/>
    <property type="match status" value="1"/>
</dbReference>
<dbReference type="GO" id="GO:0016787">
    <property type="term" value="F:hydrolase activity"/>
    <property type="evidence" value="ECO:0007669"/>
    <property type="project" value="UniProtKB-KW"/>
</dbReference>
<evidence type="ECO:0000256" key="2">
    <source>
        <dbReference type="ARBA" id="ARBA00022723"/>
    </source>
</evidence>
<evidence type="ECO:0000256" key="4">
    <source>
        <dbReference type="ARBA" id="ARBA00022842"/>
    </source>
</evidence>
<dbReference type="EMBL" id="JABGBW010000009">
    <property type="protein sequence ID" value="MBC2576665.1"/>
    <property type="molecule type" value="Genomic_DNA"/>
</dbReference>
<dbReference type="RefSeq" id="WP_185624682.1">
    <property type="nucleotide sequence ID" value="NZ_JABGBW010000009.1"/>
</dbReference>
<keyword evidence="4" id="KW-0460">Magnesium</keyword>
<keyword evidence="2" id="KW-0479">Metal-binding</keyword>
<keyword evidence="6" id="KW-1185">Reference proteome</keyword>
<dbReference type="InterPro" id="IPR023198">
    <property type="entry name" value="PGP-like_dom2"/>
</dbReference>
<dbReference type="SFLD" id="SFLDG01129">
    <property type="entry name" value="C1.5:_HAD__Beta-PGM__Phosphata"/>
    <property type="match status" value="1"/>
</dbReference>
<gene>
    <name evidence="5" type="ORF">HLB29_08210</name>
</gene>
<evidence type="ECO:0000313" key="5">
    <source>
        <dbReference type="EMBL" id="MBC2576665.1"/>
    </source>
</evidence>
<dbReference type="Proteomes" id="UP000713904">
    <property type="component" value="Unassembled WGS sequence"/>
</dbReference>
<dbReference type="Gene3D" id="3.40.50.1000">
    <property type="entry name" value="HAD superfamily/HAD-like"/>
    <property type="match status" value="1"/>
</dbReference>
<protein>
    <submittedName>
        <fullName evidence="5">HAD family hydrolase</fullName>
    </submittedName>
</protein>
<dbReference type="NCBIfam" id="TIGR01549">
    <property type="entry name" value="HAD-SF-IA-v1"/>
    <property type="match status" value="1"/>
</dbReference>
<keyword evidence="3 5" id="KW-0378">Hydrolase</keyword>
<dbReference type="InterPro" id="IPR051400">
    <property type="entry name" value="HAD-like_hydrolase"/>
</dbReference>
<proteinExistence type="predicted"/>
<dbReference type="InterPro" id="IPR023214">
    <property type="entry name" value="HAD_sf"/>
</dbReference>
<evidence type="ECO:0000313" key="6">
    <source>
        <dbReference type="Proteomes" id="UP000713904"/>
    </source>
</evidence>
<dbReference type="PANTHER" id="PTHR46470:SF2">
    <property type="entry name" value="GLYCERALDEHYDE 3-PHOSPHATE PHOSPHATASE"/>
    <property type="match status" value="1"/>
</dbReference>
<reference evidence="5 6" key="1">
    <citation type="submission" date="2020-05" db="EMBL/GenBank/DDBJ databases">
        <title>Draft genome of xy-202 and genomic insight in genome of the genus Peptostreptococcus.</title>
        <authorList>
            <person name="Zhang Z."/>
        </authorList>
    </citation>
    <scope>NUCLEOTIDE SEQUENCE [LARGE SCALE GENOMIC DNA]</scope>
    <source>
        <strain evidence="5 6">DSM 27025</strain>
    </source>
</reference>
<dbReference type="SFLD" id="SFLDS00003">
    <property type="entry name" value="Haloacid_Dehalogenase"/>
    <property type="match status" value="1"/>
</dbReference>
<dbReference type="InterPro" id="IPR006439">
    <property type="entry name" value="HAD-SF_hydro_IA"/>
</dbReference>
<comment type="caution">
    <text evidence="5">The sequence shown here is derived from an EMBL/GenBank/DDBJ whole genome shotgun (WGS) entry which is preliminary data.</text>
</comment>
<evidence type="ECO:0000256" key="1">
    <source>
        <dbReference type="ARBA" id="ARBA00001946"/>
    </source>
</evidence>
<comment type="cofactor">
    <cofactor evidence="1">
        <name>Mg(2+)</name>
        <dbReference type="ChEBI" id="CHEBI:18420"/>
    </cofactor>
</comment>
<dbReference type="InterPro" id="IPR036412">
    <property type="entry name" value="HAD-like_sf"/>
</dbReference>
<accession>A0ABR6TMM1</accession>
<sequence length="244" mass="29006">MIKIKVFIFDIDDTLYDLEYPFKLAFYSMFKVIPDNIHSIFLDFRKYNNEIYDKALNGKITMEELCIYRSKNAFRDHGIFIDDDKAIEFQLTYLREKKNITLENNVENILKILKKNNYTLSIISNGPHKEQFEKFNYLGLEKYIDSNLVFISEDIGIHKPNTGIFDYAKEKILDYLNISDEKYVDFYYIGDAYLNDVIGSKSSGMKSIWINHRGYKPENSKYKPDFIANNFKELYEIIEKIIKK</sequence>
<evidence type="ECO:0000256" key="3">
    <source>
        <dbReference type="ARBA" id="ARBA00022801"/>
    </source>
</evidence>